<dbReference type="CDD" id="cd21372">
    <property type="entry name" value="cwf21_CWC21-like"/>
    <property type="match status" value="1"/>
</dbReference>
<accession>A0A8S1MJC1</accession>
<dbReference type="GO" id="GO:0006397">
    <property type="term" value="P:mRNA processing"/>
    <property type="evidence" value="ECO:0007669"/>
    <property type="project" value="UniProtKB-KW"/>
</dbReference>
<keyword evidence="4" id="KW-0747">Spliceosome</keyword>
<dbReference type="OMA" id="FKAHQVH"/>
<dbReference type="PANTHER" id="PTHR36562">
    <property type="entry name" value="SERINE/ARGININE REPETITIVE MATRIX 2"/>
    <property type="match status" value="1"/>
</dbReference>
<dbReference type="GO" id="GO:0005681">
    <property type="term" value="C:spliceosomal complex"/>
    <property type="evidence" value="ECO:0007669"/>
    <property type="project" value="UniProtKB-KW"/>
</dbReference>
<evidence type="ECO:0000256" key="3">
    <source>
        <dbReference type="ARBA" id="ARBA00022664"/>
    </source>
</evidence>
<evidence type="ECO:0000259" key="8">
    <source>
        <dbReference type="SMART" id="SM01115"/>
    </source>
</evidence>
<dbReference type="AlphaFoldDB" id="A0A8S1MJC1"/>
<keyword evidence="3" id="KW-0507">mRNA processing</keyword>
<dbReference type="GO" id="GO:0008380">
    <property type="term" value="P:RNA splicing"/>
    <property type="evidence" value="ECO:0007669"/>
    <property type="project" value="UniProtKB-KW"/>
</dbReference>
<keyword evidence="6" id="KW-0539">Nucleus</keyword>
<comment type="similarity">
    <text evidence="2">Belongs to the CWC21 family.</text>
</comment>
<feature type="compositionally biased region" description="Basic residues" evidence="7">
    <location>
        <begin position="210"/>
        <end position="223"/>
    </location>
</feature>
<keyword evidence="5" id="KW-0508">mRNA splicing</keyword>
<dbReference type="EMBL" id="CAJJDM010000061">
    <property type="protein sequence ID" value="CAD8078561.1"/>
    <property type="molecule type" value="Genomic_DNA"/>
</dbReference>
<feature type="compositionally biased region" description="Basic and acidic residues" evidence="7">
    <location>
        <begin position="151"/>
        <end position="186"/>
    </location>
</feature>
<gene>
    <name evidence="9" type="ORF">PPRIM_AZ9-3.1.T0600126</name>
</gene>
<name>A0A8S1MJC1_PARPR</name>
<reference evidence="9" key="1">
    <citation type="submission" date="2021-01" db="EMBL/GenBank/DDBJ databases">
        <authorList>
            <consortium name="Genoscope - CEA"/>
            <person name="William W."/>
        </authorList>
    </citation>
    <scope>NUCLEOTIDE SEQUENCE</scope>
</reference>
<evidence type="ECO:0000256" key="6">
    <source>
        <dbReference type="ARBA" id="ARBA00023242"/>
    </source>
</evidence>
<sequence length="223" mass="26464">MYNNIGLMTPRGSGTSGYVQKNLAHIKPTRRQDEFLKEIKAMKENVIQARKKANPEIILHEMKRDIELKKITLQEELEARGMAEEEIQQRVQRLEEKLKDMLNKGEYQLDHVADTHTKTQRKEEQEKKIGDAFGIDKEQFKPGTAFDFDAEEKSRLEKKVEREMRKAERLIQLKEQKKAEKKRLKELAQQQQQIKVAQENDVKKEESRSRSRRKEKKSKKHKK</sequence>
<evidence type="ECO:0000256" key="2">
    <source>
        <dbReference type="ARBA" id="ARBA00005954"/>
    </source>
</evidence>
<feature type="compositionally biased region" description="Basic and acidic residues" evidence="7">
    <location>
        <begin position="114"/>
        <end position="140"/>
    </location>
</feature>
<proteinExistence type="inferred from homology"/>
<comment type="subcellular location">
    <subcellularLocation>
        <location evidence="1">Nucleus</location>
    </subcellularLocation>
</comment>
<organism evidence="9 10">
    <name type="scientific">Paramecium primaurelia</name>
    <dbReference type="NCBI Taxonomy" id="5886"/>
    <lineage>
        <taxon>Eukaryota</taxon>
        <taxon>Sar</taxon>
        <taxon>Alveolata</taxon>
        <taxon>Ciliophora</taxon>
        <taxon>Intramacronucleata</taxon>
        <taxon>Oligohymenophorea</taxon>
        <taxon>Peniculida</taxon>
        <taxon>Parameciidae</taxon>
        <taxon>Paramecium</taxon>
    </lineage>
</organism>
<dbReference type="Proteomes" id="UP000688137">
    <property type="component" value="Unassembled WGS sequence"/>
</dbReference>
<dbReference type="Pfam" id="PF08312">
    <property type="entry name" value="cwf21"/>
    <property type="match status" value="1"/>
</dbReference>
<evidence type="ECO:0000256" key="5">
    <source>
        <dbReference type="ARBA" id="ARBA00023187"/>
    </source>
</evidence>
<evidence type="ECO:0000256" key="1">
    <source>
        <dbReference type="ARBA" id="ARBA00004123"/>
    </source>
</evidence>
<feature type="domain" description="CWF21" evidence="8">
    <location>
        <begin position="58"/>
        <end position="103"/>
    </location>
</feature>
<protein>
    <recommendedName>
        <fullName evidence="8">CWF21 domain-containing protein</fullName>
    </recommendedName>
</protein>
<feature type="compositionally biased region" description="Basic and acidic residues" evidence="7">
    <location>
        <begin position="198"/>
        <end position="209"/>
    </location>
</feature>
<dbReference type="InterPro" id="IPR051372">
    <property type="entry name" value="CWC21"/>
</dbReference>
<evidence type="ECO:0000256" key="4">
    <source>
        <dbReference type="ARBA" id="ARBA00022728"/>
    </source>
</evidence>
<keyword evidence="10" id="KW-1185">Reference proteome</keyword>
<feature type="region of interest" description="Disordered" evidence="7">
    <location>
        <begin position="114"/>
        <end position="223"/>
    </location>
</feature>
<comment type="caution">
    <text evidence="9">The sequence shown here is derived from an EMBL/GenBank/DDBJ whole genome shotgun (WGS) entry which is preliminary data.</text>
</comment>
<evidence type="ECO:0000256" key="7">
    <source>
        <dbReference type="SAM" id="MobiDB-lite"/>
    </source>
</evidence>
<evidence type="ECO:0000313" key="9">
    <source>
        <dbReference type="EMBL" id="CAD8078561.1"/>
    </source>
</evidence>
<dbReference type="PANTHER" id="PTHR36562:SF5">
    <property type="entry name" value="SERINE_ARGININE REPETITIVE MATRIX 2"/>
    <property type="match status" value="1"/>
</dbReference>
<evidence type="ECO:0000313" key="10">
    <source>
        <dbReference type="Proteomes" id="UP000688137"/>
    </source>
</evidence>
<dbReference type="InterPro" id="IPR013170">
    <property type="entry name" value="mRNA_splic_Cwf21_dom"/>
</dbReference>
<dbReference type="SMART" id="SM01115">
    <property type="entry name" value="cwf21"/>
    <property type="match status" value="1"/>
</dbReference>